<keyword evidence="7" id="KW-1185">Reference proteome</keyword>
<keyword evidence="4" id="KW-1133">Transmembrane helix</keyword>
<dbReference type="InterPro" id="IPR019734">
    <property type="entry name" value="TPR_rpt"/>
</dbReference>
<accession>A0ABW0KWL7</accession>
<dbReference type="PANTHER" id="PTHR10579">
    <property type="entry name" value="CALCIUM-ACTIVATED CHLORIDE CHANNEL REGULATOR"/>
    <property type="match status" value="1"/>
</dbReference>
<dbReference type="SUPFAM" id="SSF53300">
    <property type="entry name" value="vWA-like"/>
    <property type="match status" value="1"/>
</dbReference>
<evidence type="ECO:0000256" key="2">
    <source>
        <dbReference type="PROSITE-ProRule" id="PRU00339"/>
    </source>
</evidence>
<feature type="region of interest" description="Disordered" evidence="3">
    <location>
        <begin position="61"/>
        <end position="95"/>
    </location>
</feature>
<dbReference type="CDD" id="cd01465">
    <property type="entry name" value="vWA_subgroup"/>
    <property type="match status" value="1"/>
</dbReference>
<keyword evidence="4" id="KW-0812">Transmembrane</keyword>
<dbReference type="SUPFAM" id="SSF51126">
    <property type="entry name" value="Pectin lyase-like"/>
    <property type="match status" value="1"/>
</dbReference>
<name>A0ABW0KWL7_9BACT</name>
<dbReference type="Pfam" id="PF00092">
    <property type="entry name" value="VWA"/>
    <property type="match status" value="1"/>
</dbReference>
<dbReference type="PROSITE" id="PS50005">
    <property type="entry name" value="TPR"/>
    <property type="match status" value="1"/>
</dbReference>
<dbReference type="SMART" id="SM00327">
    <property type="entry name" value="VWA"/>
    <property type="match status" value="1"/>
</dbReference>
<evidence type="ECO:0000313" key="7">
    <source>
        <dbReference type="Proteomes" id="UP001596052"/>
    </source>
</evidence>
<protein>
    <submittedName>
        <fullName evidence="6">von Willebrand factor type A domain-containing protein</fullName>
    </submittedName>
</protein>
<keyword evidence="2" id="KW-0802">TPR repeat</keyword>
<dbReference type="InterPro" id="IPR051266">
    <property type="entry name" value="CLCR"/>
</dbReference>
<organism evidence="6 7">
    <name type="scientific">Prosthecobacter fluviatilis</name>
    <dbReference type="NCBI Taxonomy" id="445931"/>
    <lineage>
        <taxon>Bacteria</taxon>
        <taxon>Pseudomonadati</taxon>
        <taxon>Verrucomicrobiota</taxon>
        <taxon>Verrucomicrobiia</taxon>
        <taxon>Verrucomicrobiales</taxon>
        <taxon>Verrucomicrobiaceae</taxon>
        <taxon>Prosthecobacter</taxon>
    </lineage>
</organism>
<sequence length="1512" mass="156933">MKPEKITAWALDEASAEERQQLEAALLENPQDKAKADETKAFCDFLLSELRDDSLALTDKQRQRLVEHASQPPAAGVTPAPRPERGAPALRPPRKGETRWNMVSIVRLAVAACAVLGGFWTWQAYSSRKSETRAVAVVAEKPAVKVQLAPKPESKKKAGQGPEARLLAATPAAPVIVAEQPAAKPLSPMPKSEPAATVNALAVNKDQRALSPADVERLKRVQDENAYGLNFGGGLKMPEIVVAGTGVTTQKVEPALAGAVLGSANGSVQLAGGSSGMPLDAGSLTVNGGTAFTVGGVVSGSTGGKLKMVPDAKDLLKQTQGRKAANLSLKVGDRGYPPFDGGLFVRSASSLSYANLGNSYSTLSSASWTSTYHGVRSSMLGFVSGLLPGGQPLAHASGYAWMRTAPLELIATEGEAELYASLAEYQPSLAFGNLYLHKAWFNNIGEAWLMLTAANASTGGITIEVGSPFMMSAFLNQPLMPDYRGLGSIFLGSDVFMPRSIGSVFYRHVPLDLYTNQKSPGVISFATATNSQLTDASWVSDLQAAVFNVPALSKSSSEASTVLGSGSVVVKGGVLNSSGNPKPLDLTGLPVVTVKSGIMAATEVTGGLYFAGTIVVPNRTSFTFDGSSAAALANASAEPAARAGMLADAGALIANGNRTLLSAPAVSAQSGTLTLAAASGVSSAAPAPAYDVAGKNSLTVGSVAPASRMNADHFATLDLNGAASYSGYATSTGGVTVSAGSGTMLSGSLSPAPAKAVALTFADTAASSPREGETLGSTVSGSGGMTKAGAGALVLAGAITYTGGTTINAGTLSVSNGAAMPNSAAVVSLGAPAPVSRTAGAVFNNNGVTLATAAPAAAPASPPAGIVGGWATTARQDFATFTTSAAGVQNPQAGAAGGNVSAPMAGSQAGDVAKVQSGLVLANGAAETGNYDAAIAQYQDVLRTDPYNAAARRGMETAEKKRQGYFKAAYDHQRAKMLAQVTESWEEKAPMLASTGDVTLGKDVKTDAFYFYFGKIAQPEEGKPVPGSQPGTGESYTRIIENQMKEVAREPLSTLSIDVDTASYANVRRFLNQNMLPPPDAVRIEELVNYFPTAEEGPAHDAKEPFGVRIEMAPCPWQPVHRLARIAIKGREMDKNRKASNLVFLVDVSGSMSEPTKLPLVQQSLRMLTEQLGEGDRVTMVVYAGSSGVVLPPTSGEKKAEILAAIDRLSAGGSTHGSAGIQLAYEQAVAGFIKGGVNRVILCTDGDFNVGVSSPEELEKLIKHKAKTGVFLSVLGFGSGNLQDRTMETLADKGNGNYAYIDSLSEARKVLVEQMSGTLDTIAKDVKIQIEFNPAAVRSYRLIGYENRLLAKEDFNDDTKDAGEIGAGHSVVALYEVVPASLPAGAEGRPSVDSLKYQAPAISPAQLAEAAKSGETMTVKLRYKEPDSDLSKLIEAPVKDEGKTLTASTEEFKFSAAVAGFGLLLRDSSYKGSLSWETVRRLALDGKGTDKLGYRGEFLQLVDKARGLKETR</sequence>
<evidence type="ECO:0000256" key="4">
    <source>
        <dbReference type="SAM" id="Phobius"/>
    </source>
</evidence>
<dbReference type="Proteomes" id="UP001596052">
    <property type="component" value="Unassembled WGS sequence"/>
</dbReference>
<evidence type="ECO:0000256" key="1">
    <source>
        <dbReference type="ARBA" id="ARBA00022729"/>
    </source>
</evidence>
<dbReference type="InterPro" id="IPR013425">
    <property type="entry name" value="Autotrns_rpt"/>
</dbReference>
<dbReference type="InterPro" id="IPR036465">
    <property type="entry name" value="vWFA_dom_sf"/>
</dbReference>
<dbReference type="Pfam" id="PF12951">
    <property type="entry name" value="PATR"/>
    <property type="match status" value="1"/>
</dbReference>
<reference evidence="7" key="1">
    <citation type="journal article" date="2019" name="Int. J. Syst. Evol. Microbiol.">
        <title>The Global Catalogue of Microorganisms (GCM) 10K type strain sequencing project: providing services to taxonomists for standard genome sequencing and annotation.</title>
        <authorList>
            <consortium name="The Broad Institute Genomics Platform"/>
            <consortium name="The Broad Institute Genome Sequencing Center for Infectious Disease"/>
            <person name="Wu L."/>
            <person name="Ma J."/>
        </authorList>
    </citation>
    <scope>NUCLEOTIDE SEQUENCE [LARGE SCALE GENOMIC DNA]</scope>
    <source>
        <strain evidence="7">CGMCC 4.1469</strain>
    </source>
</reference>
<proteinExistence type="predicted"/>
<dbReference type="InterPro" id="IPR021908">
    <property type="entry name" value="YfbK_C"/>
</dbReference>
<dbReference type="InterPro" id="IPR022156">
    <property type="entry name" value="Uncharacterised_YfbK_N"/>
</dbReference>
<evidence type="ECO:0000313" key="6">
    <source>
        <dbReference type="EMBL" id="MFC5456841.1"/>
    </source>
</evidence>
<dbReference type="RefSeq" id="WP_377169505.1">
    <property type="nucleotide sequence ID" value="NZ_JBHSMQ010000007.1"/>
</dbReference>
<keyword evidence="4" id="KW-0472">Membrane</keyword>
<comment type="caution">
    <text evidence="6">The sequence shown here is derived from an EMBL/GenBank/DDBJ whole genome shotgun (WGS) entry which is preliminary data.</text>
</comment>
<dbReference type="PANTHER" id="PTHR10579:SF43">
    <property type="entry name" value="ZINC FINGER (C3HC4-TYPE RING FINGER) FAMILY PROTEIN"/>
    <property type="match status" value="1"/>
</dbReference>
<dbReference type="InterPro" id="IPR002035">
    <property type="entry name" value="VWF_A"/>
</dbReference>
<dbReference type="Gene3D" id="3.40.50.410">
    <property type="entry name" value="von Willebrand factor, type A domain"/>
    <property type="match status" value="1"/>
</dbReference>
<feature type="repeat" description="TPR" evidence="2">
    <location>
        <begin position="915"/>
        <end position="948"/>
    </location>
</feature>
<dbReference type="PROSITE" id="PS50234">
    <property type="entry name" value="VWFA"/>
    <property type="match status" value="1"/>
</dbReference>
<evidence type="ECO:0000259" key="5">
    <source>
        <dbReference type="PROSITE" id="PS50234"/>
    </source>
</evidence>
<dbReference type="EMBL" id="JBHSMQ010000007">
    <property type="protein sequence ID" value="MFC5456841.1"/>
    <property type="molecule type" value="Genomic_DNA"/>
</dbReference>
<gene>
    <name evidence="6" type="ORF">ACFQDI_18385</name>
</gene>
<dbReference type="Pfam" id="PF12034">
    <property type="entry name" value="YfbK_C"/>
    <property type="match status" value="1"/>
</dbReference>
<dbReference type="InterPro" id="IPR011050">
    <property type="entry name" value="Pectin_lyase_fold/virulence"/>
</dbReference>
<feature type="domain" description="VWFA" evidence="5">
    <location>
        <begin position="1141"/>
        <end position="1322"/>
    </location>
</feature>
<feature type="transmembrane region" description="Helical" evidence="4">
    <location>
        <begin position="100"/>
        <end position="122"/>
    </location>
</feature>
<dbReference type="Pfam" id="PF12450">
    <property type="entry name" value="vWF_A"/>
    <property type="match status" value="1"/>
</dbReference>
<dbReference type="NCBIfam" id="TIGR02601">
    <property type="entry name" value="autotrns_rpt"/>
    <property type="match status" value="1"/>
</dbReference>
<keyword evidence="1" id="KW-0732">Signal</keyword>
<evidence type="ECO:0000256" key="3">
    <source>
        <dbReference type="SAM" id="MobiDB-lite"/>
    </source>
</evidence>